<keyword evidence="3" id="KW-1185">Reference proteome</keyword>
<proteinExistence type="predicted"/>
<dbReference type="AlphaFoldDB" id="A0AAV7N669"/>
<name>A0AAV7N669_PLEWA</name>
<reference evidence="2" key="1">
    <citation type="journal article" date="2022" name="bioRxiv">
        <title>Sequencing and chromosome-scale assembly of the giantPleurodeles waltlgenome.</title>
        <authorList>
            <person name="Brown T."/>
            <person name="Elewa A."/>
            <person name="Iarovenko S."/>
            <person name="Subramanian E."/>
            <person name="Araus A.J."/>
            <person name="Petzold A."/>
            <person name="Susuki M."/>
            <person name="Suzuki K.-i.T."/>
            <person name="Hayashi T."/>
            <person name="Toyoda A."/>
            <person name="Oliveira C."/>
            <person name="Osipova E."/>
            <person name="Leigh N.D."/>
            <person name="Simon A."/>
            <person name="Yun M.H."/>
        </authorList>
    </citation>
    <scope>NUCLEOTIDE SEQUENCE</scope>
    <source>
        <strain evidence="2">20211129_DDA</strain>
        <tissue evidence="2">Liver</tissue>
    </source>
</reference>
<comment type="caution">
    <text evidence="2">The sequence shown here is derived from an EMBL/GenBank/DDBJ whole genome shotgun (WGS) entry which is preliminary data.</text>
</comment>
<accession>A0AAV7N669</accession>
<evidence type="ECO:0000256" key="1">
    <source>
        <dbReference type="SAM" id="MobiDB-lite"/>
    </source>
</evidence>
<feature type="compositionally biased region" description="Acidic residues" evidence="1">
    <location>
        <begin position="69"/>
        <end position="81"/>
    </location>
</feature>
<dbReference type="EMBL" id="JANPWB010000013">
    <property type="protein sequence ID" value="KAJ1110797.1"/>
    <property type="molecule type" value="Genomic_DNA"/>
</dbReference>
<protein>
    <submittedName>
        <fullName evidence="2">Uncharacterized protein</fullName>
    </submittedName>
</protein>
<gene>
    <name evidence="2" type="ORF">NDU88_008143</name>
</gene>
<dbReference type="Proteomes" id="UP001066276">
    <property type="component" value="Chromosome 9"/>
</dbReference>
<evidence type="ECO:0000313" key="3">
    <source>
        <dbReference type="Proteomes" id="UP001066276"/>
    </source>
</evidence>
<feature type="region of interest" description="Disordered" evidence="1">
    <location>
        <begin position="52"/>
        <end position="89"/>
    </location>
</feature>
<evidence type="ECO:0000313" key="2">
    <source>
        <dbReference type="EMBL" id="KAJ1110797.1"/>
    </source>
</evidence>
<organism evidence="2 3">
    <name type="scientific">Pleurodeles waltl</name>
    <name type="common">Iberian ribbed newt</name>
    <dbReference type="NCBI Taxonomy" id="8319"/>
    <lineage>
        <taxon>Eukaryota</taxon>
        <taxon>Metazoa</taxon>
        <taxon>Chordata</taxon>
        <taxon>Craniata</taxon>
        <taxon>Vertebrata</taxon>
        <taxon>Euteleostomi</taxon>
        <taxon>Amphibia</taxon>
        <taxon>Batrachia</taxon>
        <taxon>Caudata</taxon>
        <taxon>Salamandroidea</taxon>
        <taxon>Salamandridae</taxon>
        <taxon>Pleurodelinae</taxon>
        <taxon>Pleurodeles</taxon>
    </lineage>
</organism>
<sequence>MGRSDCTMYMNDVPKLPLGAFENHKSLINKAIHWLRTRSNCLSVIRSDLLKTTESGTCNGEDTGSKKEEEEEPKDANDEEEGVKASEAG</sequence>